<comment type="similarity">
    <text evidence="7">Belongs to the RnpA family.</text>
</comment>
<dbReference type="PANTHER" id="PTHR33992">
    <property type="entry name" value="RIBONUCLEASE P PROTEIN COMPONENT"/>
    <property type="match status" value="1"/>
</dbReference>
<dbReference type="InterPro" id="IPR020539">
    <property type="entry name" value="RNase_P_CS"/>
</dbReference>
<evidence type="ECO:0000256" key="7">
    <source>
        <dbReference type="HAMAP-Rule" id="MF_00227"/>
    </source>
</evidence>
<proteinExistence type="inferred from homology"/>
<dbReference type="OrthoDB" id="9796422at2"/>
<gene>
    <name evidence="7" type="primary">rnpA</name>
    <name evidence="9" type="ORF">EDC56_3269</name>
</gene>
<keyword evidence="10" id="KW-1185">Reference proteome</keyword>
<dbReference type="InterPro" id="IPR020568">
    <property type="entry name" value="Ribosomal_Su5_D2-typ_SF"/>
</dbReference>
<dbReference type="GO" id="GO:0000049">
    <property type="term" value="F:tRNA binding"/>
    <property type="evidence" value="ECO:0007669"/>
    <property type="project" value="UniProtKB-UniRule"/>
</dbReference>
<dbReference type="Gene3D" id="3.30.230.10">
    <property type="match status" value="1"/>
</dbReference>
<dbReference type="EMBL" id="RKHR01000006">
    <property type="protein sequence ID" value="ROR99029.1"/>
    <property type="molecule type" value="Genomic_DNA"/>
</dbReference>
<dbReference type="GO" id="GO:0042781">
    <property type="term" value="F:3'-tRNA processing endoribonuclease activity"/>
    <property type="evidence" value="ECO:0007669"/>
    <property type="project" value="TreeGrafter"/>
</dbReference>
<evidence type="ECO:0000313" key="9">
    <source>
        <dbReference type="EMBL" id="ROR99029.1"/>
    </source>
</evidence>
<evidence type="ECO:0000256" key="6">
    <source>
        <dbReference type="ARBA" id="ARBA00022884"/>
    </source>
</evidence>
<evidence type="ECO:0000256" key="2">
    <source>
        <dbReference type="ARBA" id="ARBA00022694"/>
    </source>
</evidence>
<evidence type="ECO:0000256" key="1">
    <source>
        <dbReference type="ARBA" id="ARBA00002663"/>
    </source>
</evidence>
<sequence length="126" mass="14701">MTANRDKSFCFSRQLRLLTANDYKTVFDDAQLKVACPQLLILARRNSAQHPRLGLILAKKNIKQAVQRNRIKRLLRESFRHQQHHLPDYDIVVMARRGLGEMENDAVHKLIVKQWQRLCKRAAATS</sequence>
<keyword evidence="6 7" id="KW-0694">RNA-binding</keyword>
<dbReference type="Pfam" id="PF00825">
    <property type="entry name" value="Ribonuclease_P"/>
    <property type="match status" value="1"/>
</dbReference>
<dbReference type="NCBIfam" id="TIGR00188">
    <property type="entry name" value="rnpA"/>
    <property type="match status" value="1"/>
</dbReference>
<comment type="catalytic activity">
    <reaction evidence="7">
        <text>Endonucleolytic cleavage of RNA, removing 5'-extranucleotides from tRNA precursor.</text>
        <dbReference type="EC" id="3.1.26.5"/>
    </reaction>
</comment>
<dbReference type="GO" id="GO:0030677">
    <property type="term" value="C:ribonuclease P complex"/>
    <property type="evidence" value="ECO:0007669"/>
    <property type="project" value="TreeGrafter"/>
</dbReference>
<evidence type="ECO:0000256" key="4">
    <source>
        <dbReference type="ARBA" id="ARBA00022759"/>
    </source>
</evidence>
<evidence type="ECO:0000256" key="3">
    <source>
        <dbReference type="ARBA" id="ARBA00022722"/>
    </source>
</evidence>
<comment type="subunit">
    <text evidence="7">Consists of a catalytic RNA component (M1 or rnpB) and a protein subunit.</text>
</comment>
<accession>A0A3N2DGZ5</accession>
<dbReference type="EC" id="3.1.26.5" evidence="7 8"/>
<keyword evidence="4 7" id="KW-0255">Endonuclease</keyword>
<dbReference type="RefSeq" id="WP_123713593.1">
    <property type="nucleotide sequence ID" value="NZ_RKHR01000006.1"/>
</dbReference>
<organism evidence="9 10">
    <name type="scientific">Sinobacterium caligoides</name>
    <dbReference type="NCBI Taxonomy" id="933926"/>
    <lineage>
        <taxon>Bacteria</taxon>
        <taxon>Pseudomonadati</taxon>
        <taxon>Pseudomonadota</taxon>
        <taxon>Gammaproteobacteria</taxon>
        <taxon>Cellvibrionales</taxon>
        <taxon>Spongiibacteraceae</taxon>
        <taxon>Sinobacterium</taxon>
    </lineage>
</organism>
<comment type="caution">
    <text evidence="9">The sequence shown here is derived from an EMBL/GenBank/DDBJ whole genome shotgun (WGS) entry which is preliminary data.</text>
</comment>
<dbReference type="SUPFAM" id="SSF54211">
    <property type="entry name" value="Ribosomal protein S5 domain 2-like"/>
    <property type="match status" value="1"/>
</dbReference>
<dbReference type="HAMAP" id="MF_00227">
    <property type="entry name" value="RNase_P"/>
    <property type="match status" value="1"/>
</dbReference>
<dbReference type="GO" id="GO:0004526">
    <property type="term" value="F:ribonuclease P activity"/>
    <property type="evidence" value="ECO:0007669"/>
    <property type="project" value="UniProtKB-UniRule"/>
</dbReference>
<dbReference type="PANTHER" id="PTHR33992:SF1">
    <property type="entry name" value="RIBONUCLEASE P PROTEIN COMPONENT"/>
    <property type="match status" value="1"/>
</dbReference>
<keyword evidence="3 7" id="KW-0540">Nuclease</keyword>
<evidence type="ECO:0000256" key="5">
    <source>
        <dbReference type="ARBA" id="ARBA00022801"/>
    </source>
</evidence>
<dbReference type="Proteomes" id="UP000275394">
    <property type="component" value="Unassembled WGS sequence"/>
</dbReference>
<evidence type="ECO:0000313" key="10">
    <source>
        <dbReference type="Proteomes" id="UP000275394"/>
    </source>
</evidence>
<dbReference type="InterPro" id="IPR000100">
    <property type="entry name" value="RNase_P"/>
</dbReference>
<dbReference type="PROSITE" id="PS00648">
    <property type="entry name" value="RIBONUCLEASE_P"/>
    <property type="match status" value="1"/>
</dbReference>
<protein>
    <recommendedName>
        <fullName evidence="7 8">Ribonuclease P protein component</fullName>
        <shortName evidence="7">RNase P protein</shortName>
        <shortName evidence="7">RNaseP protein</shortName>
        <ecNumber evidence="7 8">3.1.26.5</ecNumber>
    </recommendedName>
    <alternativeName>
        <fullName evidence="7">Protein C5</fullName>
    </alternativeName>
</protein>
<keyword evidence="5 7" id="KW-0378">Hydrolase</keyword>
<dbReference type="GO" id="GO:0001682">
    <property type="term" value="P:tRNA 5'-leader removal"/>
    <property type="evidence" value="ECO:0007669"/>
    <property type="project" value="UniProtKB-UniRule"/>
</dbReference>
<reference evidence="9 10" key="1">
    <citation type="submission" date="2018-11" db="EMBL/GenBank/DDBJ databases">
        <title>Genomic Encyclopedia of Type Strains, Phase IV (KMG-IV): sequencing the most valuable type-strain genomes for metagenomic binning, comparative biology and taxonomic classification.</title>
        <authorList>
            <person name="Goeker M."/>
        </authorList>
    </citation>
    <scope>NUCLEOTIDE SEQUENCE [LARGE SCALE GENOMIC DNA]</scope>
    <source>
        <strain evidence="9 10">DSM 100316</strain>
    </source>
</reference>
<evidence type="ECO:0000256" key="8">
    <source>
        <dbReference type="NCBIfam" id="TIGR00188"/>
    </source>
</evidence>
<dbReference type="InterPro" id="IPR014721">
    <property type="entry name" value="Ribsml_uS5_D2-typ_fold_subgr"/>
</dbReference>
<dbReference type="AlphaFoldDB" id="A0A3N2DGZ5"/>
<keyword evidence="2 7" id="KW-0819">tRNA processing</keyword>
<comment type="function">
    <text evidence="1 7">RNaseP catalyzes the removal of the 5'-leader sequence from pre-tRNA to produce the mature 5'-terminus. It can also cleave other RNA substrates such as 4.5S RNA. The protein component plays an auxiliary but essential role in vivo by binding to the 5'-leader sequence and broadening the substrate specificity of the ribozyme.</text>
</comment>
<name>A0A3N2DGZ5_9GAMM</name>